<organism evidence="2 3">
    <name type="scientific">Amycolatopsis samaneae</name>
    <dbReference type="NCBI Taxonomy" id="664691"/>
    <lineage>
        <taxon>Bacteria</taxon>
        <taxon>Bacillati</taxon>
        <taxon>Actinomycetota</taxon>
        <taxon>Actinomycetes</taxon>
        <taxon>Pseudonocardiales</taxon>
        <taxon>Pseudonocardiaceae</taxon>
        <taxon>Amycolatopsis</taxon>
    </lineage>
</organism>
<name>A0ABW5GHA7_9PSEU</name>
<reference evidence="3" key="1">
    <citation type="journal article" date="2019" name="Int. J. Syst. Evol. Microbiol.">
        <title>The Global Catalogue of Microorganisms (GCM) 10K type strain sequencing project: providing services to taxonomists for standard genome sequencing and annotation.</title>
        <authorList>
            <consortium name="The Broad Institute Genomics Platform"/>
            <consortium name="The Broad Institute Genome Sequencing Center for Infectious Disease"/>
            <person name="Wu L."/>
            <person name="Ma J."/>
        </authorList>
    </citation>
    <scope>NUCLEOTIDE SEQUENCE [LARGE SCALE GENOMIC DNA]</scope>
    <source>
        <strain evidence="3">CGMCC 4.7643</strain>
    </source>
</reference>
<sequence length="173" mass="18035">MKRLAAFLVAIMVFGGLTGSPAGAAPARLPGQTQTICINTPPATGWMITAYFDSYTCGTPGSGVYNAKQVTDVRDTPSGRAVTACQMPPPSGFYATSWSYSVACEASKTPNRLLNNLQAVTNLNGVATGFTIVICGIQNAPSGWELLAVVAAYQCIYPHGGGLGQNAVSIRKR</sequence>
<evidence type="ECO:0000313" key="3">
    <source>
        <dbReference type="Proteomes" id="UP001597419"/>
    </source>
</evidence>
<comment type="caution">
    <text evidence="2">The sequence shown here is derived from an EMBL/GenBank/DDBJ whole genome shotgun (WGS) entry which is preliminary data.</text>
</comment>
<feature type="chain" id="PRO_5046362044" description="Ig-like domain-containing protein" evidence="1">
    <location>
        <begin position="25"/>
        <end position="173"/>
    </location>
</feature>
<accession>A0ABW5GHA7</accession>
<feature type="signal peptide" evidence="1">
    <location>
        <begin position="1"/>
        <end position="24"/>
    </location>
</feature>
<evidence type="ECO:0000313" key="2">
    <source>
        <dbReference type="EMBL" id="MFD2459855.1"/>
    </source>
</evidence>
<keyword evidence="3" id="KW-1185">Reference proteome</keyword>
<proteinExistence type="predicted"/>
<gene>
    <name evidence="2" type="ORF">ACFSYJ_14665</name>
</gene>
<dbReference type="Proteomes" id="UP001597419">
    <property type="component" value="Unassembled WGS sequence"/>
</dbReference>
<protein>
    <recommendedName>
        <fullName evidence="4">Ig-like domain-containing protein</fullName>
    </recommendedName>
</protein>
<dbReference type="EMBL" id="JBHUKU010000007">
    <property type="protein sequence ID" value="MFD2459855.1"/>
    <property type="molecule type" value="Genomic_DNA"/>
</dbReference>
<keyword evidence="1" id="KW-0732">Signal</keyword>
<evidence type="ECO:0008006" key="4">
    <source>
        <dbReference type="Google" id="ProtNLM"/>
    </source>
</evidence>
<dbReference type="RefSeq" id="WP_345402951.1">
    <property type="nucleotide sequence ID" value="NZ_BAABHG010000014.1"/>
</dbReference>
<evidence type="ECO:0000256" key="1">
    <source>
        <dbReference type="SAM" id="SignalP"/>
    </source>
</evidence>